<comment type="caution">
    <text evidence="2">The sequence shown here is derived from an EMBL/GenBank/DDBJ whole genome shotgun (WGS) entry which is preliminary data.</text>
</comment>
<reference evidence="2" key="2">
    <citation type="submission" date="2020-08" db="EMBL/GenBank/DDBJ databases">
        <authorList>
            <person name="Lai Q."/>
        </authorList>
    </citation>
    <scope>NUCLEOTIDE SEQUENCE</scope>
    <source>
        <strain evidence="2">S27-2</strain>
    </source>
</reference>
<reference evidence="2" key="1">
    <citation type="journal article" date="2018" name="Int. J. Syst. Evol. Microbiol.">
        <title>Neptunicella marina gen. nov., sp. nov., isolated from surface seawater.</title>
        <authorList>
            <person name="Liu X."/>
            <person name="Lai Q."/>
            <person name="Du Y."/>
            <person name="Zhang X."/>
            <person name="Liu Z."/>
            <person name="Sun F."/>
            <person name="Shao Z."/>
        </authorList>
    </citation>
    <scope>NUCLEOTIDE SEQUENCE</scope>
    <source>
        <strain evidence="2">S27-2</strain>
    </source>
</reference>
<organism evidence="2 3">
    <name type="scientific">Neptunicella marina</name>
    <dbReference type="NCBI Taxonomy" id="2125989"/>
    <lineage>
        <taxon>Bacteria</taxon>
        <taxon>Pseudomonadati</taxon>
        <taxon>Pseudomonadota</taxon>
        <taxon>Gammaproteobacteria</taxon>
        <taxon>Alteromonadales</taxon>
        <taxon>Alteromonadaceae</taxon>
        <taxon>Neptunicella</taxon>
    </lineage>
</organism>
<keyword evidence="1" id="KW-0472">Membrane</keyword>
<dbReference type="EMBL" id="JACNEP010000006">
    <property type="protein sequence ID" value="MBC3766067.1"/>
    <property type="molecule type" value="Genomic_DNA"/>
</dbReference>
<proteinExistence type="predicted"/>
<feature type="transmembrane region" description="Helical" evidence="1">
    <location>
        <begin position="51"/>
        <end position="72"/>
    </location>
</feature>
<evidence type="ECO:0000313" key="2">
    <source>
        <dbReference type="EMBL" id="MBC3766067.1"/>
    </source>
</evidence>
<protein>
    <submittedName>
        <fullName evidence="2">Uncharacterized protein</fullName>
    </submittedName>
</protein>
<evidence type="ECO:0000313" key="3">
    <source>
        <dbReference type="Proteomes" id="UP000601768"/>
    </source>
</evidence>
<dbReference type="RefSeq" id="WP_186506541.1">
    <property type="nucleotide sequence ID" value="NZ_JACNEP010000006.1"/>
</dbReference>
<name>A0A8J6IUC4_9ALTE</name>
<feature type="transmembrane region" description="Helical" evidence="1">
    <location>
        <begin position="25"/>
        <end position="45"/>
    </location>
</feature>
<accession>A0A8J6IUC4</accession>
<gene>
    <name evidence="2" type="ORF">H8B19_09260</name>
</gene>
<keyword evidence="1" id="KW-1133">Transmembrane helix</keyword>
<dbReference type="AlphaFoldDB" id="A0A8J6IUC4"/>
<evidence type="ECO:0000256" key="1">
    <source>
        <dbReference type="SAM" id="Phobius"/>
    </source>
</evidence>
<keyword evidence="1" id="KW-0812">Transmembrane</keyword>
<keyword evidence="3" id="KW-1185">Reference proteome</keyword>
<sequence>MSNSREPNKQELSFIVKQTSKFHPLGILTNLLFYGVVLSGLLGLFFGGKDLYGVCIFISIGFAIRQIVFFFLNTYLQKKFQG</sequence>
<dbReference type="Proteomes" id="UP000601768">
    <property type="component" value="Unassembled WGS sequence"/>
</dbReference>